<proteinExistence type="predicted"/>
<name>A0A423Q5Z7_9GAMM</name>
<evidence type="ECO:0000313" key="2">
    <source>
        <dbReference type="Proteomes" id="UP000285123"/>
    </source>
</evidence>
<evidence type="ECO:0000313" key="1">
    <source>
        <dbReference type="EMBL" id="ROO34946.1"/>
    </source>
</evidence>
<protein>
    <submittedName>
        <fullName evidence="1">Uncharacterized protein</fullName>
    </submittedName>
</protein>
<reference evidence="1 2" key="1">
    <citation type="submission" date="2013-10" db="EMBL/GenBank/DDBJ databases">
        <title>Salinisphaera halophila YIM 95161 Genome Sequencing.</title>
        <authorList>
            <person name="Lai Q."/>
            <person name="Li C."/>
            <person name="Shao Z."/>
        </authorList>
    </citation>
    <scope>NUCLEOTIDE SEQUENCE [LARGE SCALE GENOMIC DNA]</scope>
    <source>
        <strain evidence="1 2">YIM 95161</strain>
    </source>
</reference>
<accession>A0A423Q5Z7</accession>
<dbReference type="OrthoDB" id="7067795at2"/>
<comment type="caution">
    <text evidence="1">The sequence shown here is derived from an EMBL/GenBank/DDBJ whole genome shotgun (WGS) entry which is preliminary data.</text>
</comment>
<dbReference type="EMBL" id="AYKF01000046">
    <property type="protein sequence ID" value="ROO34946.1"/>
    <property type="molecule type" value="Genomic_DNA"/>
</dbReference>
<dbReference type="Proteomes" id="UP000285123">
    <property type="component" value="Unassembled WGS sequence"/>
</dbReference>
<dbReference type="RefSeq" id="WP_123589946.1">
    <property type="nucleotide sequence ID" value="NZ_AYKF01000046.1"/>
</dbReference>
<organism evidence="1 2">
    <name type="scientific">Salinisphaera orenii YIM 95161</name>
    <dbReference type="NCBI Taxonomy" id="1051139"/>
    <lineage>
        <taxon>Bacteria</taxon>
        <taxon>Pseudomonadati</taxon>
        <taxon>Pseudomonadota</taxon>
        <taxon>Gammaproteobacteria</taxon>
        <taxon>Salinisphaerales</taxon>
        <taxon>Salinisphaeraceae</taxon>
        <taxon>Salinisphaera</taxon>
    </lineage>
</organism>
<sequence>MNDSANKDTGNTHIDIGGVALPRATLAEVLPDIARFEQHLPDALAVDADMKAGDGSIPDYVSEWPQARIEAVVATLKELGSLREQASAELGQGADRKRGQD</sequence>
<gene>
    <name evidence="1" type="ORF">SAHL_03160</name>
</gene>
<dbReference type="AlphaFoldDB" id="A0A423Q5Z7"/>